<evidence type="ECO:0000313" key="1">
    <source>
        <dbReference type="EMBL" id="MEE6701732.1"/>
    </source>
</evidence>
<comment type="caution">
    <text evidence="1">The sequence shown here is derived from an EMBL/GenBank/DDBJ whole genome shotgun (WGS) entry which is preliminary data.</text>
</comment>
<protein>
    <submittedName>
        <fullName evidence="1">Uncharacterized protein</fullName>
    </submittedName>
</protein>
<gene>
    <name evidence="1" type="ORF">PS396_08020</name>
</gene>
<organism evidence="1 2">
    <name type="scientific">Limosilactobacillus pontis</name>
    <dbReference type="NCBI Taxonomy" id="35787"/>
    <lineage>
        <taxon>Bacteria</taxon>
        <taxon>Bacillati</taxon>
        <taxon>Bacillota</taxon>
        <taxon>Bacilli</taxon>
        <taxon>Lactobacillales</taxon>
        <taxon>Lactobacillaceae</taxon>
        <taxon>Limosilactobacillus</taxon>
    </lineage>
</organism>
<dbReference type="RefSeq" id="WP_331192273.1">
    <property type="nucleotide sequence ID" value="NZ_JAQSEO010000023.1"/>
</dbReference>
<keyword evidence="2" id="KW-1185">Reference proteome</keyword>
<reference evidence="1 2" key="1">
    <citation type="submission" date="2023-02" db="EMBL/GenBank/DDBJ databases">
        <title>The predominant lactic acid bacteria and yeasts involved in the spontaneous fermentation of millet during the production of the traditional porridge Hausa koko in Ghana.</title>
        <authorList>
            <person name="Atter A."/>
            <person name="Diaz M."/>
        </authorList>
    </citation>
    <scope>NUCLEOTIDE SEQUENCE [LARGE SCALE GENOMIC DNA]</scope>
    <source>
        <strain evidence="1 2">FI11552</strain>
    </source>
</reference>
<name>A0ABU7SUL9_9LACO</name>
<proteinExistence type="predicted"/>
<dbReference type="EMBL" id="JAQSFA010000023">
    <property type="protein sequence ID" value="MEE6701732.1"/>
    <property type="molecule type" value="Genomic_DNA"/>
</dbReference>
<accession>A0ABU7SUL9</accession>
<dbReference type="Proteomes" id="UP001335665">
    <property type="component" value="Unassembled WGS sequence"/>
</dbReference>
<sequence>MRYDHTVYLIKEQDPDPSSTSLNFEGDPKVTKAKANVKRTNINFASGEMYEVTIVRVFGQYDADSIGLDDYDPNDDTTIHKIQKVGCHLMRTDFYIAGSKVTFNAE</sequence>
<evidence type="ECO:0000313" key="2">
    <source>
        <dbReference type="Proteomes" id="UP001335665"/>
    </source>
</evidence>